<protein>
    <submittedName>
        <fullName evidence="1">Uncharacterized protein</fullName>
    </submittedName>
</protein>
<dbReference type="Proteomes" id="UP000590740">
    <property type="component" value="Unassembled WGS sequence"/>
</dbReference>
<comment type="caution">
    <text evidence="1">The sequence shown here is derived from an EMBL/GenBank/DDBJ whole genome shotgun (WGS) entry which is preliminary data.</text>
</comment>
<dbReference type="EMBL" id="JACHIG010000003">
    <property type="protein sequence ID" value="MBB5032282.1"/>
    <property type="molecule type" value="Genomic_DNA"/>
</dbReference>
<keyword evidence="2" id="KW-1185">Reference proteome</keyword>
<accession>A0A7W8DJN8</accession>
<dbReference type="RefSeq" id="WP_184339215.1">
    <property type="nucleotide sequence ID" value="NZ_JACHIG010000003.1"/>
</dbReference>
<dbReference type="AlphaFoldDB" id="A0A7W8DJN8"/>
<sequence length="169" mass="19512">MPQFVHLADDREISMIKKGRIKAAEIFGRSKKAVFATPVLQNYYQSHQWLRELKRRGIRTISAVQFRVDDDMPVSVGRYNEEHIETTAGESVRIFMEHTTGLGLEVIFSASIPAKNITRIYTPDQVTGWRYYPESHSDGRKPCGCPYCQKGQIKNRKLREAYEADLRDC</sequence>
<evidence type="ECO:0000313" key="2">
    <source>
        <dbReference type="Proteomes" id="UP000590740"/>
    </source>
</evidence>
<gene>
    <name evidence="1" type="ORF">HNQ65_001859</name>
</gene>
<name>A0A7W8DJN8_9BACT</name>
<evidence type="ECO:0000313" key="1">
    <source>
        <dbReference type="EMBL" id="MBB5032282.1"/>
    </source>
</evidence>
<organism evidence="1 2">
    <name type="scientific">Prosthecobacter vanneervenii</name>
    <dbReference type="NCBI Taxonomy" id="48466"/>
    <lineage>
        <taxon>Bacteria</taxon>
        <taxon>Pseudomonadati</taxon>
        <taxon>Verrucomicrobiota</taxon>
        <taxon>Verrucomicrobiia</taxon>
        <taxon>Verrucomicrobiales</taxon>
        <taxon>Verrucomicrobiaceae</taxon>
        <taxon>Prosthecobacter</taxon>
    </lineage>
</organism>
<proteinExistence type="predicted"/>
<reference evidence="1 2" key="1">
    <citation type="submission" date="2020-08" db="EMBL/GenBank/DDBJ databases">
        <title>Genomic Encyclopedia of Type Strains, Phase IV (KMG-IV): sequencing the most valuable type-strain genomes for metagenomic binning, comparative biology and taxonomic classification.</title>
        <authorList>
            <person name="Goeker M."/>
        </authorList>
    </citation>
    <scope>NUCLEOTIDE SEQUENCE [LARGE SCALE GENOMIC DNA]</scope>
    <source>
        <strain evidence="1 2">DSM 12252</strain>
    </source>
</reference>